<comment type="similarity">
    <text evidence="8 9">Belongs to the TonB-dependent receptor family.</text>
</comment>
<dbReference type="InterPro" id="IPR037066">
    <property type="entry name" value="Plug_dom_sf"/>
</dbReference>
<keyword evidence="4 8" id="KW-0812">Transmembrane</keyword>
<dbReference type="PROSITE" id="PS52016">
    <property type="entry name" value="TONB_DEPENDENT_REC_3"/>
    <property type="match status" value="1"/>
</dbReference>
<dbReference type="NCBIfam" id="TIGR04056">
    <property type="entry name" value="OMP_RagA_SusC"/>
    <property type="match status" value="1"/>
</dbReference>
<evidence type="ECO:0000256" key="6">
    <source>
        <dbReference type="ARBA" id="ARBA00023136"/>
    </source>
</evidence>
<keyword evidence="2 8" id="KW-0813">Transport</keyword>
<dbReference type="InterPro" id="IPR008969">
    <property type="entry name" value="CarboxyPept-like_regulatory"/>
</dbReference>
<feature type="domain" description="TonB-dependent receptor-like beta-barrel" evidence="10">
    <location>
        <begin position="451"/>
        <end position="836"/>
    </location>
</feature>
<dbReference type="InterPro" id="IPR039426">
    <property type="entry name" value="TonB-dep_rcpt-like"/>
</dbReference>
<sequence>MKQKILMLITFLLIGVGTALGQTITAKGRVVDENGDGAISATVRLKSDAKKGTFTDMDGNFSLEAKQGEIIIISYVGYKEVEVAAKAAMGTIKLTPDSEVLDDVVVVAYGTVKKQSLVGAQASVSARQIEKRPITNVSNALAAAAPGVQTITSSGQPGSSTSIRIRGFGSANASSAPLFVVDGSVYNGNISDIATQDIQSVSILKDAASTALYGSSAGNGVILITTKNGSRADKGKPSFTFTTNVGGSVKGAANYETVNAMQYAPLLWQQWFNEYKYTKGMPTELAAQWANYYLMDDMKYQPYAGVKTYLKYEKDHFVTTNDAASADAPLLVMPNGTLNPEITGLLWADDTNWEKAFFRTGLRQEYVLSGGLNTEKMRSFISLGYLSEEGYKKYTSMNRFSARANLSYDITKWLTVGSNISITKGHSESPKVSGSAASNPFSWANRIAPTYPIYRHNADGSFVLDGNGAKVFDYSLGRPYADRFNPAYEQMIDKSYSDRDAITTRTTAAVKLYDGLTFRTNLGYDLLNYKSKSRYNNIMGNQPQGNLKIGNSRYTTVTFNQILEYDKIWGDHHLNTILGHEAYMYMKESFSAEKEKMAILGMDEMSNLANMSDISSSSSNYRKEGYFGRINYDYSDRYNVSLSYRYDGSSVFAPNKRWGHFWSIGAGWNIANEKFMTSTKDWLDILKLRASIGQTGNDAISTYYAYQTLFGFGSNNYDDIGFRVSNLGNMDLIWEKQTAYDLALEFSVFRKLRGTIEFFNKESDDLLFEFPLPASTGVASMDMNLGKIRNYGLEFDLNYNILRTNDWDWSVSLNGTAYKNLIVRLPEKNREDGIEQGTKKWMEGKSMYDFYLNEFIGVDPDDGLAIYRLDPEQAGDLADPKNPDFIGMAKEGDKATWTKNGKYVKKHYAGSVIPDLYGGFSTELSYKNLDFSVLFAYQLGGKVYDSAYQELMGRRLNAGRTFHVDMLNAWKQPGDTSNIPRLDSTSTNYDNLTSDRYLISGSSLMLKNISLGYTLPKSFVNKLDLKSARIGISAENLFLWSKRKGLNPMSGYSGISSNTSYDYAKVFSASLSISF</sequence>
<keyword evidence="3 8" id="KW-1134">Transmembrane beta strand</keyword>
<comment type="caution">
    <text evidence="12">The sequence shown here is derived from an EMBL/GenBank/DDBJ whole genome shotgun (WGS) entry which is preliminary data.</text>
</comment>
<protein>
    <submittedName>
        <fullName evidence="12">TonB-dependent receptor</fullName>
    </submittedName>
</protein>
<evidence type="ECO:0000256" key="7">
    <source>
        <dbReference type="ARBA" id="ARBA00023237"/>
    </source>
</evidence>
<dbReference type="OrthoDB" id="1108421at2"/>
<evidence type="ECO:0000313" key="12">
    <source>
        <dbReference type="EMBL" id="TFH94434.1"/>
    </source>
</evidence>
<evidence type="ECO:0000313" key="13">
    <source>
        <dbReference type="Proteomes" id="UP000297225"/>
    </source>
</evidence>
<dbReference type="EMBL" id="SPNC01000123">
    <property type="protein sequence ID" value="TFH94434.1"/>
    <property type="molecule type" value="Genomic_DNA"/>
</dbReference>
<dbReference type="InterPro" id="IPR000531">
    <property type="entry name" value="Beta-barrel_TonB"/>
</dbReference>
<accession>A0A4Y8WNP3</accession>
<gene>
    <name evidence="12" type="ORF">E4P47_07510</name>
</gene>
<dbReference type="InterPro" id="IPR036942">
    <property type="entry name" value="Beta-barrel_TonB_sf"/>
</dbReference>
<dbReference type="GO" id="GO:0009279">
    <property type="term" value="C:cell outer membrane"/>
    <property type="evidence" value="ECO:0007669"/>
    <property type="project" value="UniProtKB-SubCell"/>
</dbReference>
<dbReference type="Gene3D" id="2.40.170.20">
    <property type="entry name" value="TonB-dependent receptor, beta-barrel domain"/>
    <property type="match status" value="1"/>
</dbReference>
<organism evidence="12 13">
    <name type="scientific">Porphyromonas levii</name>
    <dbReference type="NCBI Taxonomy" id="28114"/>
    <lineage>
        <taxon>Bacteria</taxon>
        <taxon>Pseudomonadati</taxon>
        <taxon>Bacteroidota</taxon>
        <taxon>Bacteroidia</taxon>
        <taxon>Bacteroidales</taxon>
        <taxon>Porphyromonadaceae</taxon>
        <taxon>Porphyromonas</taxon>
    </lineage>
</organism>
<dbReference type="InterPro" id="IPR023996">
    <property type="entry name" value="TonB-dep_OMP_SusC/RagA"/>
</dbReference>
<evidence type="ECO:0000256" key="2">
    <source>
        <dbReference type="ARBA" id="ARBA00022448"/>
    </source>
</evidence>
<evidence type="ECO:0000259" key="10">
    <source>
        <dbReference type="Pfam" id="PF00593"/>
    </source>
</evidence>
<dbReference type="Gene3D" id="2.170.130.10">
    <property type="entry name" value="TonB-dependent receptor, plug domain"/>
    <property type="match status" value="1"/>
</dbReference>
<dbReference type="SUPFAM" id="SSF49464">
    <property type="entry name" value="Carboxypeptidase regulatory domain-like"/>
    <property type="match status" value="1"/>
</dbReference>
<dbReference type="AlphaFoldDB" id="A0A4Y8WNP3"/>
<evidence type="ECO:0000256" key="5">
    <source>
        <dbReference type="ARBA" id="ARBA00023077"/>
    </source>
</evidence>
<dbReference type="Pfam" id="PF13715">
    <property type="entry name" value="CarbopepD_reg_2"/>
    <property type="match status" value="1"/>
</dbReference>
<dbReference type="Pfam" id="PF00593">
    <property type="entry name" value="TonB_dep_Rec_b-barrel"/>
    <property type="match status" value="1"/>
</dbReference>
<dbReference type="Proteomes" id="UP000297225">
    <property type="component" value="Unassembled WGS sequence"/>
</dbReference>
<dbReference type="RefSeq" id="WP_134849220.1">
    <property type="nucleotide sequence ID" value="NZ_CP197400.1"/>
</dbReference>
<name>A0A4Y8WNP3_9PORP</name>
<dbReference type="NCBIfam" id="TIGR04057">
    <property type="entry name" value="SusC_RagA_signa"/>
    <property type="match status" value="1"/>
</dbReference>
<proteinExistence type="inferred from homology"/>
<dbReference type="SUPFAM" id="SSF56935">
    <property type="entry name" value="Porins"/>
    <property type="match status" value="1"/>
</dbReference>
<evidence type="ECO:0000256" key="9">
    <source>
        <dbReference type="RuleBase" id="RU003357"/>
    </source>
</evidence>
<dbReference type="Pfam" id="PF07715">
    <property type="entry name" value="Plug"/>
    <property type="match status" value="1"/>
</dbReference>
<evidence type="ECO:0000256" key="4">
    <source>
        <dbReference type="ARBA" id="ARBA00022692"/>
    </source>
</evidence>
<evidence type="ECO:0000256" key="1">
    <source>
        <dbReference type="ARBA" id="ARBA00004571"/>
    </source>
</evidence>
<keyword evidence="12" id="KW-0675">Receptor</keyword>
<keyword evidence="13" id="KW-1185">Reference proteome</keyword>
<dbReference type="InterPro" id="IPR023997">
    <property type="entry name" value="TonB-dep_OMP_SusC/RagA_CS"/>
</dbReference>
<reference evidence="12 13" key="1">
    <citation type="submission" date="2019-03" db="EMBL/GenBank/DDBJ databases">
        <title>Porphyromonas levii Isolated from the Uterus of Dairy Cows.</title>
        <authorList>
            <person name="Francis A.M."/>
        </authorList>
    </citation>
    <scope>NUCLEOTIDE SEQUENCE [LARGE SCALE GENOMIC DNA]</scope>
    <source>
        <strain evidence="12 13">AF5678</strain>
    </source>
</reference>
<dbReference type="STRING" id="1122973.GCA_000379925_00512"/>
<keyword evidence="7 8" id="KW-0998">Cell outer membrane</keyword>
<comment type="subcellular location">
    <subcellularLocation>
        <location evidence="1 8">Cell outer membrane</location>
        <topology evidence="1 8">Multi-pass membrane protein</topology>
    </subcellularLocation>
</comment>
<feature type="domain" description="TonB-dependent receptor plug" evidence="11">
    <location>
        <begin position="114"/>
        <end position="221"/>
    </location>
</feature>
<keyword evidence="5 9" id="KW-0798">TonB box</keyword>
<keyword evidence="6 8" id="KW-0472">Membrane</keyword>
<evidence type="ECO:0000259" key="11">
    <source>
        <dbReference type="Pfam" id="PF07715"/>
    </source>
</evidence>
<dbReference type="InterPro" id="IPR012910">
    <property type="entry name" value="Plug_dom"/>
</dbReference>
<evidence type="ECO:0000256" key="3">
    <source>
        <dbReference type="ARBA" id="ARBA00022452"/>
    </source>
</evidence>
<evidence type="ECO:0000256" key="8">
    <source>
        <dbReference type="PROSITE-ProRule" id="PRU01360"/>
    </source>
</evidence>